<accession>A0ACB7CDW4</accession>
<dbReference type="EMBL" id="JABTEG010000004">
    <property type="protein sequence ID" value="KAG4305138.1"/>
    <property type="molecule type" value="Genomic_DNA"/>
</dbReference>
<protein>
    <submittedName>
        <fullName evidence="1">Uncharacterized protein</fullName>
    </submittedName>
</protein>
<evidence type="ECO:0000313" key="1">
    <source>
        <dbReference type="EMBL" id="KAG4305138.1"/>
    </source>
</evidence>
<proteinExistence type="predicted"/>
<sequence length="186" mass="21835">MLLPFTCFIIVVIINFISALGIDMILSLIYTICSTCFPLALSSTIKKYKLLQHSALQTKKELSNTSSVDEFAKWAKLRRKYDKEVLEIEKISAEVDSQQYRFNIKARIIIWLCTTGLRYIIQWYYRKVPVFWLIKGWFPYYIERIMCFPMAPIGSVSISIWFFVVNQVVSQIFCIIKKGLFLKIKT</sequence>
<organism evidence="1 2">
    <name type="scientific">Pneumocystis oryctolagi</name>
    <dbReference type="NCBI Taxonomy" id="42067"/>
    <lineage>
        <taxon>Eukaryota</taxon>
        <taxon>Fungi</taxon>
        <taxon>Dikarya</taxon>
        <taxon>Ascomycota</taxon>
        <taxon>Taphrinomycotina</taxon>
        <taxon>Pneumocystomycetes</taxon>
        <taxon>Pneumocystaceae</taxon>
        <taxon>Pneumocystis</taxon>
    </lineage>
</organism>
<reference evidence="1 2" key="1">
    <citation type="journal article" date="2021" name="Commun. Biol.">
        <title>Genomic insights into the host specific adaptation of the Pneumocystis genus.</title>
        <authorList>
            <person name="Cisse O.H."/>
            <person name="Ma L."/>
            <person name="Dekker J.P."/>
            <person name="Khil P.P."/>
            <person name="Youn J.-H."/>
            <person name="Brenchley J.M."/>
            <person name="Blair R."/>
            <person name="Pahar B."/>
            <person name="Chabe M."/>
            <person name="Van Rompay K.K.A."/>
            <person name="Keesler R."/>
            <person name="Sukura A."/>
            <person name="Hirsch V."/>
            <person name="Kutty G."/>
            <person name="Liu Y."/>
            <person name="Peng L."/>
            <person name="Chen J."/>
            <person name="Song J."/>
            <person name="Weissenbacher-Lang C."/>
            <person name="Xu J."/>
            <person name="Upham N.S."/>
            <person name="Stajich J.E."/>
            <person name="Cuomo C.A."/>
            <person name="Cushion M.T."/>
            <person name="Kovacs J.A."/>
        </authorList>
    </citation>
    <scope>NUCLEOTIDE SEQUENCE [LARGE SCALE GENOMIC DNA]</scope>
    <source>
        <strain evidence="1 2">RABM</strain>
    </source>
</reference>
<name>A0ACB7CDW4_9ASCO</name>
<evidence type="ECO:0000313" key="2">
    <source>
        <dbReference type="Proteomes" id="UP000768646"/>
    </source>
</evidence>
<gene>
    <name evidence="1" type="ORF">PORY_001308</name>
</gene>
<keyword evidence="2" id="KW-1185">Reference proteome</keyword>
<comment type="caution">
    <text evidence="1">The sequence shown here is derived from an EMBL/GenBank/DDBJ whole genome shotgun (WGS) entry which is preliminary data.</text>
</comment>
<dbReference type="Proteomes" id="UP000768646">
    <property type="component" value="Unassembled WGS sequence"/>
</dbReference>